<evidence type="ECO:0000259" key="2">
    <source>
        <dbReference type="PROSITE" id="PS51352"/>
    </source>
</evidence>
<keyword evidence="1" id="KW-0677">Repeat</keyword>
<organism evidence="3 4">
    <name type="scientific">Trichocoleus desertorum GB2-A4</name>
    <dbReference type="NCBI Taxonomy" id="2933944"/>
    <lineage>
        <taxon>Bacteria</taxon>
        <taxon>Bacillati</taxon>
        <taxon>Cyanobacteriota</taxon>
        <taxon>Cyanophyceae</taxon>
        <taxon>Leptolyngbyales</taxon>
        <taxon>Trichocoleusaceae</taxon>
        <taxon>Trichocoleus</taxon>
    </lineage>
</organism>
<dbReference type="InterPro" id="IPR012336">
    <property type="entry name" value="Thioredoxin-like_fold"/>
</dbReference>
<dbReference type="InterPro" id="IPR011042">
    <property type="entry name" value="6-blade_b-propeller_TolB-like"/>
</dbReference>
<dbReference type="SUPFAM" id="SSF52833">
    <property type="entry name" value="Thioredoxin-like"/>
    <property type="match status" value="1"/>
</dbReference>
<dbReference type="Gene3D" id="2.120.10.30">
    <property type="entry name" value="TolB, C-terminal domain"/>
    <property type="match status" value="3"/>
</dbReference>
<reference evidence="3 4" key="1">
    <citation type="submission" date="2022-04" db="EMBL/GenBank/DDBJ databases">
        <title>Positive selection, recombination, and allopatry shape intraspecific diversity of widespread and dominant cyanobacteria.</title>
        <authorList>
            <person name="Wei J."/>
            <person name="Shu W."/>
            <person name="Hu C."/>
        </authorList>
    </citation>
    <scope>NUCLEOTIDE SEQUENCE [LARGE SCALE GENOMIC DNA]</scope>
    <source>
        <strain evidence="3 4">GB2-A4</strain>
    </source>
</reference>
<feature type="domain" description="Thioredoxin" evidence="2">
    <location>
        <begin position="1"/>
        <end position="145"/>
    </location>
</feature>
<dbReference type="Pfam" id="PF13905">
    <property type="entry name" value="Thioredoxin_8"/>
    <property type="match status" value="1"/>
</dbReference>
<evidence type="ECO:0000313" key="3">
    <source>
        <dbReference type="EMBL" id="MEP0817952.1"/>
    </source>
</evidence>
<evidence type="ECO:0000256" key="1">
    <source>
        <dbReference type="ARBA" id="ARBA00022737"/>
    </source>
</evidence>
<accession>A0ABV0J840</accession>
<dbReference type="PANTHER" id="PTHR46388:SF2">
    <property type="entry name" value="NHL REPEAT-CONTAINING PROTEIN 2"/>
    <property type="match status" value="1"/>
</dbReference>
<dbReference type="PANTHER" id="PTHR46388">
    <property type="entry name" value="NHL REPEAT-CONTAINING PROTEIN 2"/>
    <property type="match status" value="1"/>
</dbReference>
<comment type="caution">
    <text evidence="3">The sequence shown here is derived from an EMBL/GenBank/DDBJ whole genome shotgun (WGS) entry which is preliminary data.</text>
</comment>
<proteinExistence type="predicted"/>
<gene>
    <name evidence="3" type="ORF">NC998_12685</name>
</gene>
<evidence type="ECO:0000313" key="4">
    <source>
        <dbReference type="Proteomes" id="UP001464891"/>
    </source>
</evidence>
<keyword evidence="4" id="KW-1185">Reference proteome</keyword>
<protein>
    <submittedName>
        <fullName evidence="3">Redoxin domain-containing protein</fullName>
    </submittedName>
</protein>
<dbReference type="InterPro" id="IPR045302">
    <property type="entry name" value="NHL2_NHL_rpt_dom"/>
</dbReference>
<dbReference type="SUPFAM" id="SSF101898">
    <property type="entry name" value="NHL repeat"/>
    <property type="match status" value="1"/>
</dbReference>
<sequence>MPRVRAPELPQDRPWLNTAHPLTLRSLRGRFVLLDFWTYGCINCLHVLPTVKYLEQKYKDSLTVIGVHSAKFTNEQELNSIRQAVLRYDVEHPVLVDSEFEVWQQYAVRAWPTLVIIDPAGYVRHSLTGEVSCDRLEALLDELFQNSQTQETLRLKELSFTLEKQQQTLTSSLAFPGKVLVGQVGTEVWLFVADSGHHRLVIATLTGEVRHVIGTGEPGLVDGTFAEAKFLGPQGMSLDSDQLILYVADAENHALRRVDLRQQRVDTIAGTGIQNRLIRPQQGLALETPLNSPWDVEKVGDRLFIAMAGPHQIWVMRLLTGFIETYAGSGAEAGVDGEPTQAAFAQPSGITTDGQELCVADSEISAIRGIGLGPNYQVRTICGSGELFSFGDVDGIGEAARLQHCLGITYAQGNLWVADTYNHKIKRVDLSTQHCQTLVGNGQAGHQDRQGTDSSFAEPSGLSIWGDRLYVADTNNHAIRCVALDTLSVSTLTFPGLCSPTLCWPDFTL</sequence>
<dbReference type="InterPro" id="IPR001258">
    <property type="entry name" value="NHL_repeat"/>
</dbReference>
<name>A0ABV0J840_9CYAN</name>
<dbReference type="EMBL" id="JAMPKM010000006">
    <property type="protein sequence ID" value="MEP0817952.1"/>
    <property type="molecule type" value="Genomic_DNA"/>
</dbReference>
<dbReference type="Proteomes" id="UP001464891">
    <property type="component" value="Unassembled WGS sequence"/>
</dbReference>
<dbReference type="RefSeq" id="WP_190435001.1">
    <property type="nucleotide sequence ID" value="NZ_JAMPKM010000006.1"/>
</dbReference>
<dbReference type="CDD" id="cd14951">
    <property type="entry name" value="NHL-2_like"/>
    <property type="match status" value="1"/>
</dbReference>
<dbReference type="Gene3D" id="3.40.30.10">
    <property type="entry name" value="Glutaredoxin"/>
    <property type="match status" value="1"/>
</dbReference>
<dbReference type="PROSITE" id="PS51352">
    <property type="entry name" value="THIOREDOXIN_2"/>
    <property type="match status" value="1"/>
</dbReference>
<dbReference type="Pfam" id="PF01436">
    <property type="entry name" value="NHL"/>
    <property type="match status" value="1"/>
</dbReference>
<dbReference type="InterPro" id="IPR036249">
    <property type="entry name" value="Thioredoxin-like_sf"/>
</dbReference>
<dbReference type="InterPro" id="IPR013766">
    <property type="entry name" value="Thioredoxin_domain"/>
</dbReference>